<evidence type="ECO:0000313" key="1">
    <source>
        <dbReference type="EMBL" id="KAJ0174269.1"/>
    </source>
</evidence>
<keyword evidence="2" id="KW-1185">Reference proteome</keyword>
<protein>
    <submittedName>
        <fullName evidence="1">Uncharacterized protein</fullName>
    </submittedName>
</protein>
<comment type="caution">
    <text evidence="1">The sequence shown here is derived from an EMBL/GenBank/DDBJ whole genome shotgun (WGS) entry which is preliminary data.</text>
</comment>
<dbReference type="Proteomes" id="UP000824533">
    <property type="component" value="Linkage Group LG18"/>
</dbReference>
<name>A0ACC1CRF9_9NEOP</name>
<reference evidence="1 2" key="1">
    <citation type="journal article" date="2021" name="Front. Genet.">
        <title>Chromosome-Level Genome Assembly Reveals Significant Gene Expansion in the Toll and IMD Signaling Pathways of Dendrolimus kikuchii.</title>
        <authorList>
            <person name="Zhou J."/>
            <person name="Wu P."/>
            <person name="Xiong Z."/>
            <person name="Liu N."/>
            <person name="Zhao N."/>
            <person name="Ji M."/>
            <person name="Qiu Y."/>
            <person name="Yang B."/>
        </authorList>
    </citation>
    <scope>NUCLEOTIDE SEQUENCE [LARGE SCALE GENOMIC DNA]</scope>
    <source>
        <strain evidence="1">Ann1</strain>
    </source>
</reference>
<dbReference type="EMBL" id="CM034404">
    <property type="protein sequence ID" value="KAJ0174269.1"/>
    <property type="molecule type" value="Genomic_DNA"/>
</dbReference>
<sequence>MKLKAKTSSKKTLSDKIVDTLTVKPHADIEDDHVFGTKPKTLSRGDLGSSDSEEEAAISDFRKRNVNLLSEVSKKYEGQVVSRKDLDESGDENTSIDEPEDSENDNKLESVHSDATDNEESADKSQGKNKLKSNLTSDSEDLGSGEESDDYSITNFKKQLQSDDDQEEDDEKGTEGEEDDEEGYDISQMAQPMKEDFEHVKKQNISEEAKKGICVRNQLLLWESLLEMRIHLQRCMNTANQMPFPEKYNDLKNNEQFVAESNTTKANVACVLDKLLTLQSVLLKNYPETKLLAIIKNKQHSKKIEGHTPKEESDEEIPSDTDNEEIPSDTEEEDNVEQTANDTKESTKTSNAKKRKLEDYETELSSLHKAFKSFRDTSIQKWNDKTRLATATNIKNAPTNTILQQISYILSDRDKLVKRTQLKRSEYDIIGYKKPLEESCNNDENNPVTKNRKDDDEYIQEIFDDSDFYHQLLRELIECKSADISDPVQLSRQWIALQQMRSKMKRKVDTKATKGRKIKYVVHNQLVNFMAPEKCMKWTDESTNELYSSLFGKLFEHNNAGLDNLGNLFKLQK</sequence>
<organism evidence="1 2">
    <name type="scientific">Dendrolimus kikuchii</name>
    <dbReference type="NCBI Taxonomy" id="765133"/>
    <lineage>
        <taxon>Eukaryota</taxon>
        <taxon>Metazoa</taxon>
        <taxon>Ecdysozoa</taxon>
        <taxon>Arthropoda</taxon>
        <taxon>Hexapoda</taxon>
        <taxon>Insecta</taxon>
        <taxon>Pterygota</taxon>
        <taxon>Neoptera</taxon>
        <taxon>Endopterygota</taxon>
        <taxon>Lepidoptera</taxon>
        <taxon>Glossata</taxon>
        <taxon>Ditrysia</taxon>
        <taxon>Bombycoidea</taxon>
        <taxon>Lasiocampidae</taxon>
        <taxon>Dendrolimus</taxon>
    </lineage>
</organism>
<gene>
    <name evidence="1" type="ORF">K1T71_010415</name>
</gene>
<accession>A0ACC1CRF9</accession>
<evidence type="ECO:0000313" key="2">
    <source>
        <dbReference type="Proteomes" id="UP000824533"/>
    </source>
</evidence>
<proteinExistence type="predicted"/>